<protein>
    <submittedName>
        <fullName evidence="3">Haloacid dehalogenase type II</fullName>
    </submittedName>
</protein>
<dbReference type="NCBIfam" id="TIGR01493">
    <property type="entry name" value="HAD-SF-IA-v2"/>
    <property type="match status" value="1"/>
</dbReference>
<dbReference type="Gene3D" id="1.10.150.240">
    <property type="entry name" value="Putative phosphatase, domain 2"/>
    <property type="match status" value="1"/>
</dbReference>
<dbReference type="PANTHER" id="PTHR43316:SF3">
    <property type="entry name" value="HALOACID DEHALOGENASE, TYPE II (AFU_ORTHOLOGUE AFUA_2G07750)-RELATED"/>
    <property type="match status" value="1"/>
</dbReference>
<proteinExistence type="inferred from homology"/>
<dbReference type="SUPFAM" id="SSF56784">
    <property type="entry name" value="HAD-like"/>
    <property type="match status" value="1"/>
</dbReference>
<keyword evidence="3" id="KW-0614">Plasmid</keyword>
<dbReference type="SFLD" id="SFLDG01129">
    <property type="entry name" value="C1.5:_HAD__Beta-PGM__Phosphata"/>
    <property type="match status" value="1"/>
</dbReference>
<dbReference type="InterPro" id="IPR023198">
    <property type="entry name" value="PGP-like_dom2"/>
</dbReference>
<evidence type="ECO:0000313" key="3">
    <source>
        <dbReference type="EMBL" id="QCC56771.1"/>
    </source>
</evidence>
<dbReference type="EMBL" id="CP031307">
    <property type="protein sequence ID" value="QCC56771.1"/>
    <property type="molecule type" value="Genomic_DNA"/>
</dbReference>
<dbReference type="AlphaFoldDB" id="A0A4D6HT88"/>
<accession>A0A4D6HT88</accession>
<dbReference type="Gene3D" id="3.40.50.1000">
    <property type="entry name" value="HAD superfamily/HAD-like"/>
    <property type="match status" value="1"/>
</dbReference>
<dbReference type="GeneID" id="39853510"/>
<dbReference type="RefSeq" id="WP_006067325.1">
    <property type="nucleotide sequence ID" value="NZ_CP031307.1"/>
</dbReference>
<dbReference type="Proteomes" id="UP000296822">
    <property type="component" value="Plasmid unnamed2"/>
</dbReference>
<dbReference type="KEGG" id="nbg:DV706_19720"/>
<evidence type="ECO:0000256" key="1">
    <source>
        <dbReference type="ARBA" id="ARBA00008106"/>
    </source>
</evidence>
<gene>
    <name evidence="3" type="ORF">DV706_19720</name>
</gene>
<evidence type="ECO:0000313" key="4">
    <source>
        <dbReference type="Proteomes" id="UP000296822"/>
    </source>
</evidence>
<dbReference type="InterPro" id="IPR006439">
    <property type="entry name" value="HAD-SF_hydro_IA"/>
</dbReference>
<dbReference type="PANTHER" id="PTHR43316">
    <property type="entry name" value="HYDROLASE, HALOACID DELAHOGENASE-RELATED"/>
    <property type="match status" value="1"/>
</dbReference>
<geneLocation type="plasmid" evidence="3">
    <name>unnamed2</name>
</geneLocation>
<dbReference type="NCBIfam" id="TIGR01428">
    <property type="entry name" value="HAD_type_II"/>
    <property type="match status" value="1"/>
</dbReference>
<dbReference type="PRINTS" id="PR00413">
    <property type="entry name" value="HADHALOGNASE"/>
</dbReference>
<dbReference type="GO" id="GO:0019120">
    <property type="term" value="F:hydrolase activity, acting on acid halide bonds, in C-halide compounds"/>
    <property type="evidence" value="ECO:0007669"/>
    <property type="project" value="InterPro"/>
</dbReference>
<comment type="similarity">
    <text evidence="1">Belongs to the HAD-like hydrolase superfamily. S-2-haloalkanoic acid dehalogenase family.</text>
</comment>
<name>A0A4D6HT88_9EURY</name>
<sequence>MSFDPTAVETITVDSYGTLVDPAAVETALETAIDAEHAQSISDQWRSRSLMYTMVSNFTDSYQPFYDMNRDALRVSLADHGVDLSSATIEDILSAYHDLDPFEDVRRGLEAVTDAGYEVFVLSNGNPAMLESMVETAALESVLSGTISAHEIRTFKPDADIYRHAAAQTETPLESIAHVAGPTFDVQGSMHAGMQGVWINRTDGLWDPFAAEPDLTVETFDEFATELGV</sequence>
<dbReference type="Pfam" id="PF00702">
    <property type="entry name" value="Hydrolase"/>
    <property type="match status" value="1"/>
</dbReference>
<dbReference type="InterPro" id="IPR006328">
    <property type="entry name" value="2-HAD"/>
</dbReference>
<organism evidence="3 4">
    <name type="scientific">Natronorubrum bangense</name>
    <dbReference type="NCBI Taxonomy" id="61858"/>
    <lineage>
        <taxon>Archaea</taxon>
        <taxon>Methanobacteriati</taxon>
        <taxon>Methanobacteriota</taxon>
        <taxon>Stenosarchaea group</taxon>
        <taxon>Halobacteria</taxon>
        <taxon>Halobacteriales</taxon>
        <taxon>Natrialbaceae</taxon>
        <taxon>Natronorubrum</taxon>
    </lineage>
</organism>
<keyword evidence="2" id="KW-0378">Hydrolase</keyword>
<reference evidence="3 4" key="1">
    <citation type="journal article" date="2019" name="Nat. Commun.">
        <title>A new type of DNA phosphorothioation-based antiviral system in archaea.</title>
        <authorList>
            <person name="Xiong L."/>
            <person name="Liu S."/>
            <person name="Chen S."/>
            <person name="Xiao Y."/>
            <person name="Zhu B."/>
            <person name="Gao Y."/>
            <person name="Zhang Y."/>
            <person name="Chen B."/>
            <person name="Luo J."/>
            <person name="Deng Z."/>
            <person name="Chen X."/>
            <person name="Wang L."/>
            <person name="Chen S."/>
        </authorList>
    </citation>
    <scope>NUCLEOTIDE SEQUENCE [LARGE SCALE GENOMIC DNA]</scope>
    <source>
        <strain evidence="3 4">JCM 10635</strain>
        <plasmid evidence="3 4">unnamed2</plasmid>
    </source>
</reference>
<dbReference type="InterPro" id="IPR036412">
    <property type="entry name" value="HAD-like_sf"/>
</dbReference>
<dbReference type="SFLD" id="SFLDS00003">
    <property type="entry name" value="Haloacid_Dehalogenase"/>
    <property type="match status" value="1"/>
</dbReference>
<dbReference type="InterPro" id="IPR023214">
    <property type="entry name" value="HAD_sf"/>
</dbReference>
<dbReference type="InterPro" id="IPR051540">
    <property type="entry name" value="S-2-haloacid_dehalogenase"/>
</dbReference>
<evidence type="ECO:0000256" key="2">
    <source>
        <dbReference type="ARBA" id="ARBA00022801"/>
    </source>
</evidence>